<dbReference type="Pfam" id="PF07676">
    <property type="entry name" value="PD40"/>
    <property type="match status" value="2"/>
</dbReference>
<dbReference type="STRING" id="1385520.N802_16795"/>
<gene>
    <name evidence="3" type="ORF">N802_16795</name>
</gene>
<evidence type="ECO:0000313" key="3">
    <source>
        <dbReference type="EMBL" id="KGN32679.1"/>
    </source>
</evidence>
<evidence type="ECO:0000256" key="1">
    <source>
        <dbReference type="ARBA" id="ARBA00009820"/>
    </source>
</evidence>
<comment type="similarity">
    <text evidence="1">Belongs to the TolB family.</text>
</comment>
<sequence>MTRSVIVVGVTALLLGGCADGTRALDQRQPSTESVREPSAGATTASRPMIGPGDPWLAYEDKDARIHLVRADGTGDHELLPQAAGPQDNPVWSPDGQQVAFTGADPTGGPADLWVANVDGSGLTKVADCTLPCQYFDDPTWSADGGLIFYSRHEPGPKSGGRLEQVNLTDRATSTLITAPPGEFLVGAEASPSGRFLVAEWVKATPTDYDAITAATLTLIDLSTTPVTTKGLTDPAVFAETADWSPNGEHITYDARVNAGSEPTEIFTVKADGTGRRQLTDLTKGGGTGIQPTFSADGSFVDFVGSDPSHDLDGLLRVPIGGGRVVPTFGGEVVSGNHPRWRPLQ</sequence>
<dbReference type="InterPro" id="IPR011659">
    <property type="entry name" value="WD40"/>
</dbReference>
<dbReference type="Gene3D" id="2.120.10.60">
    <property type="entry name" value="Tricorn protease N-terminal domain"/>
    <property type="match status" value="1"/>
</dbReference>
<organism evidence="3 4">
    <name type="scientific">Knoellia sinensis KCTC 19936</name>
    <dbReference type="NCBI Taxonomy" id="1385520"/>
    <lineage>
        <taxon>Bacteria</taxon>
        <taxon>Bacillati</taxon>
        <taxon>Actinomycetota</taxon>
        <taxon>Actinomycetes</taxon>
        <taxon>Micrococcales</taxon>
        <taxon>Intrasporangiaceae</taxon>
        <taxon>Knoellia</taxon>
    </lineage>
</organism>
<dbReference type="PROSITE" id="PS51257">
    <property type="entry name" value="PROKAR_LIPOPROTEIN"/>
    <property type="match status" value="1"/>
</dbReference>
<dbReference type="AlphaFoldDB" id="A0A0A0J7B1"/>
<dbReference type="EMBL" id="AVPJ01000006">
    <property type="protein sequence ID" value="KGN32679.1"/>
    <property type="molecule type" value="Genomic_DNA"/>
</dbReference>
<dbReference type="Proteomes" id="UP000030002">
    <property type="component" value="Unassembled WGS sequence"/>
</dbReference>
<reference evidence="3 4" key="1">
    <citation type="submission" date="2013-08" db="EMBL/GenBank/DDBJ databases">
        <title>The genome sequence of Knoellia sinensis.</title>
        <authorList>
            <person name="Zhu W."/>
            <person name="Wang G."/>
        </authorList>
    </citation>
    <scope>NUCLEOTIDE SEQUENCE [LARGE SCALE GENOMIC DNA]</scope>
    <source>
        <strain evidence="3 4">KCTC 19936</strain>
    </source>
</reference>
<keyword evidence="4" id="KW-1185">Reference proteome</keyword>
<feature type="region of interest" description="Disordered" evidence="2">
    <location>
        <begin position="76"/>
        <end position="106"/>
    </location>
</feature>
<dbReference type="Gene3D" id="2.120.10.30">
    <property type="entry name" value="TolB, C-terminal domain"/>
    <property type="match status" value="1"/>
</dbReference>
<accession>A0A0A0J7B1</accession>
<evidence type="ECO:0000256" key="2">
    <source>
        <dbReference type="SAM" id="MobiDB-lite"/>
    </source>
</evidence>
<dbReference type="SUPFAM" id="SSF69304">
    <property type="entry name" value="Tricorn protease N-terminal domain"/>
    <property type="match status" value="1"/>
</dbReference>
<proteinExistence type="inferred from homology"/>
<dbReference type="RefSeq" id="WP_035915254.1">
    <property type="nucleotide sequence ID" value="NZ_AVPJ01000006.1"/>
</dbReference>
<comment type="caution">
    <text evidence="3">The sequence shown here is derived from an EMBL/GenBank/DDBJ whole genome shotgun (WGS) entry which is preliminary data.</text>
</comment>
<dbReference type="eggNOG" id="COG0823">
    <property type="taxonomic scope" value="Bacteria"/>
</dbReference>
<dbReference type="OrthoDB" id="262125at2"/>
<name>A0A0A0J7B1_9MICO</name>
<dbReference type="PANTHER" id="PTHR36842">
    <property type="entry name" value="PROTEIN TOLB HOMOLOG"/>
    <property type="match status" value="1"/>
</dbReference>
<evidence type="ECO:0000313" key="4">
    <source>
        <dbReference type="Proteomes" id="UP000030002"/>
    </source>
</evidence>
<dbReference type="PANTHER" id="PTHR36842:SF1">
    <property type="entry name" value="PROTEIN TOLB"/>
    <property type="match status" value="1"/>
</dbReference>
<feature type="region of interest" description="Disordered" evidence="2">
    <location>
        <begin position="22"/>
        <end position="54"/>
    </location>
</feature>
<protein>
    <submittedName>
        <fullName evidence="3">Uncharacterized protein</fullName>
    </submittedName>
</protein>
<dbReference type="InterPro" id="IPR011042">
    <property type="entry name" value="6-blade_b-propeller_TolB-like"/>
</dbReference>